<evidence type="ECO:0000313" key="4">
    <source>
        <dbReference type="Proteomes" id="UP000442695"/>
    </source>
</evidence>
<evidence type="ECO:0000313" key="2">
    <source>
        <dbReference type="EMBL" id="QJQ11325.1"/>
    </source>
</evidence>
<evidence type="ECO:0000313" key="3">
    <source>
        <dbReference type="Proteomes" id="UP000076857"/>
    </source>
</evidence>
<gene>
    <name evidence="2" type="ORF">A3L25_018485</name>
    <name evidence="1" type="ORF">GN299_05415</name>
</gene>
<dbReference type="RefSeq" id="WP_143516634.1">
    <property type="nucleotide sequence ID" value="NZ_CP050951.1"/>
</dbReference>
<dbReference type="AlphaFoldDB" id="A0A7H5R5N2"/>
<dbReference type="EMBL" id="CP050951">
    <property type="protein sequence ID" value="QJQ11325.1"/>
    <property type="molecule type" value="Genomic_DNA"/>
</dbReference>
<evidence type="ECO:0000313" key="1">
    <source>
        <dbReference type="EMBL" id="KAF0255915.1"/>
    </source>
</evidence>
<dbReference type="Proteomes" id="UP000076857">
    <property type="component" value="Chromosome"/>
</dbReference>
<organism evidence="1 4">
    <name type="scientific">Pseudomonas putida</name>
    <name type="common">Arthrobacter siderocapsulatus</name>
    <dbReference type="NCBI Taxonomy" id="303"/>
    <lineage>
        <taxon>Bacteria</taxon>
        <taxon>Pseudomonadati</taxon>
        <taxon>Pseudomonadota</taxon>
        <taxon>Gammaproteobacteria</taxon>
        <taxon>Pseudomonadales</taxon>
        <taxon>Pseudomonadaceae</taxon>
        <taxon>Pseudomonas</taxon>
    </lineage>
</organism>
<reference evidence="1 4" key="2">
    <citation type="submission" date="2019-12" db="EMBL/GenBank/DDBJ databases">
        <authorList>
            <person name="Woiski C."/>
        </authorList>
    </citation>
    <scope>NUCLEOTIDE SEQUENCE [LARGE SCALE GENOMIC DNA]</scope>
    <source>
        <strain evidence="1 4">BOE100</strain>
    </source>
</reference>
<dbReference type="EMBL" id="WOWR01000004">
    <property type="protein sequence ID" value="KAF0255915.1"/>
    <property type="molecule type" value="Genomic_DNA"/>
</dbReference>
<reference evidence="2 3" key="3">
    <citation type="submission" date="2020-04" db="EMBL/GenBank/DDBJ databases">
        <title>Complete genome sequence of Pseudomonas putida strain JQ581.</title>
        <authorList>
            <person name="Mu Y."/>
        </authorList>
    </citation>
    <scope>NUCLEOTIDE SEQUENCE [LARGE SCALE GENOMIC DNA]</scope>
    <source>
        <strain evidence="2 3">JQ581</strain>
    </source>
</reference>
<reference evidence="2 3" key="1">
    <citation type="submission" date="2016-04" db="EMBL/GenBank/DDBJ databases">
        <authorList>
            <person name="Qiu J."/>
        </authorList>
    </citation>
    <scope>NUCLEOTIDE SEQUENCE [LARGE SCALE GENOMIC DNA]</scope>
    <source>
        <strain evidence="2 3">JQ581</strain>
    </source>
</reference>
<name>A0A7H5R5N2_PSEPU</name>
<dbReference type="Proteomes" id="UP000442695">
    <property type="component" value="Unassembled WGS sequence"/>
</dbReference>
<proteinExistence type="predicted"/>
<sequence length="67" mass="7793">MEGKKDLAKKHLELIDQLKRLSSMLHDHPGSTDPLLVMRLDYRIHQLEQAVVQEKGWRSPFSTGVKR</sequence>
<accession>A0A7H5R5N2</accession>
<protein>
    <submittedName>
        <fullName evidence="1">Uncharacterized protein</fullName>
    </submittedName>
</protein>